<dbReference type="Proteomes" id="UP000663861">
    <property type="component" value="Unassembled WGS sequence"/>
</dbReference>
<dbReference type="CDD" id="cd11065">
    <property type="entry name" value="CYP64-like"/>
    <property type="match status" value="1"/>
</dbReference>
<dbReference type="InterPro" id="IPR050364">
    <property type="entry name" value="Cytochrome_P450_fung"/>
</dbReference>
<evidence type="ECO:0000256" key="2">
    <source>
        <dbReference type="ARBA" id="ARBA00005179"/>
    </source>
</evidence>
<dbReference type="PANTHER" id="PTHR46300:SF7">
    <property type="entry name" value="P450, PUTATIVE (EUROFUNG)-RELATED"/>
    <property type="match status" value="1"/>
</dbReference>
<gene>
    <name evidence="12" type="ORF">RDB_LOCUS147038</name>
</gene>
<comment type="pathway">
    <text evidence="2">Secondary metabolite biosynthesis.</text>
</comment>
<dbReference type="GO" id="GO:0005506">
    <property type="term" value="F:iron ion binding"/>
    <property type="evidence" value="ECO:0007669"/>
    <property type="project" value="InterPro"/>
</dbReference>
<evidence type="ECO:0008006" key="14">
    <source>
        <dbReference type="Google" id="ProtNLM"/>
    </source>
</evidence>
<proteinExistence type="inferred from homology"/>
<organism evidence="12 13">
    <name type="scientific">Rhizoctonia solani</name>
    <dbReference type="NCBI Taxonomy" id="456999"/>
    <lineage>
        <taxon>Eukaryota</taxon>
        <taxon>Fungi</taxon>
        <taxon>Dikarya</taxon>
        <taxon>Basidiomycota</taxon>
        <taxon>Agaricomycotina</taxon>
        <taxon>Agaricomycetes</taxon>
        <taxon>Cantharellales</taxon>
        <taxon>Ceratobasidiaceae</taxon>
        <taxon>Rhizoctonia</taxon>
    </lineage>
</organism>
<dbReference type="GO" id="GO:0004497">
    <property type="term" value="F:monooxygenase activity"/>
    <property type="evidence" value="ECO:0007669"/>
    <property type="project" value="UniProtKB-KW"/>
</dbReference>
<evidence type="ECO:0000256" key="5">
    <source>
        <dbReference type="ARBA" id="ARBA00022723"/>
    </source>
</evidence>
<dbReference type="EMBL" id="CAJMWY010004052">
    <property type="protein sequence ID" value="CAE6516273.1"/>
    <property type="molecule type" value="Genomic_DNA"/>
</dbReference>
<feature type="signal peptide" evidence="11">
    <location>
        <begin position="1"/>
        <end position="18"/>
    </location>
</feature>
<keyword evidence="5 9" id="KW-0479">Metal-binding</keyword>
<dbReference type="PANTHER" id="PTHR46300">
    <property type="entry name" value="P450, PUTATIVE (EUROFUNG)-RELATED-RELATED"/>
    <property type="match status" value="1"/>
</dbReference>
<feature type="binding site" description="axial binding residue" evidence="9">
    <location>
        <position position="443"/>
    </location>
    <ligand>
        <name>heme</name>
        <dbReference type="ChEBI" id="CHEBI:30413"/>
    </ligand>
    <ligandPart>
        <name>Fe</name>
        <dbReference type="ChEBI" id="CHEBI:18248"/>
    </ligandPart>
</feature>
<evidence type="ECO:0000313" key="12">
    <source>
        <dbReference type="EMBL" id="CAE6516273.1"/>
    </source>
</evidence>
<evidence type="ECO:0000256" key="3">
    <source>
        <dbReference type="ARBA" id="ARBA00010617"/>
    </source>
</evidence>
<evidence type="ECO:0000313" key="13">
    <source>
        <dbReference type="Proteomes" id="UP000663861"/>
    </source>
</evidence>
<accession>A0A8H3DBC6</accession>
<evidence type="ECO:0000256" key="9">
    <source>
        <dbReference type="PIRSR" id="PIRSR602401-1"/>
    </source>
</evidence>
<evidence type="ECO:0000256" key="7">
    <source>
        <dbReference type="ARBA" id="ARBA00023004"/>
    </source>
</evidence>
<dbReference type="GO" id="GO:0016705">
    <property type="term" value="F:oxidoreductase activity, acting on paired donors, with incorporation or reduction of molecular oxygen"/>
    <property type="evidence" value="ECO:0007669"/>
    <property type="project" value="InterPro"/>
</dbReference>
<dbReference type="InterPro" id="IPR017972">
    <property type="entry name" value="Cyt_P450_CS"/>
</dbReference>
<name>A0A8H3DBC6_9AGAM</name>
<dbReference type="SUPFAM" id="SSF48264">
    <property type="entry name" value="Cytochrome P450"/>
    <property type="match status" value="1"/>
</dbReference>
<dbReference type="AlphaFoldDB" id="A0A8H3DBC6"/>
<keyword evidence="11" id="KW-0732">Signal</keyword>
<keyword evidence="7 9" id="KW-0408">Iron</keyword>
<evidence type="ECO:0000256" key="10">
    <source>
        <dbReference type="RuleBase" id="RU000461"/>
    </source>
</evidence>
<comment type="caution">
    <text evidence="12">The sequence shown here is derived from an EMBL/GenBank/DDBJ whole genome shotgun (WGS) entry which is preliminary data.</text>
</comment>
<comment type="cofactor">
    <cofactor evidence="1 9">
        <name>heme</name>
        <dbReference type="ChEBI" id="CHEBI:30413"/>
    </cofactor>
</comment>
<dbReference type="Pfam" id="PF00067">
    <property type="entry name" value="p450"/>
    <property type="match status" value="1"/>
</dbReference>
<evidence type="ECO:0000256" key="4">
    <source>
        <dbReference type="ARBA" id="ARBA00022617"/>
    </source>
</evidence>
<evidence type="ECO:0000256" key="8">
    <source>
        <dbReference type="ARBA" id="ARBA00023033"/>
    </source>
</evidence>
<evidence type="ECO:0000256" key="6">
    <source>
        <dbReference type="ARBA" id="ARBA00023002"/>
    </source>
</evidence>
<dbReference type="PROSITE" id="PS00086">
    <property type="entry name" value="CYTOCHROME_P450"/>
    <property type="match status" value="1"/>
</dbReference>
<keyword evidence="6 10" id="KW-0560">Oxidoreductase</keyword>
<protein>
    <recommendedName>
        <fullName evidence="14">O-methylsterigmatocystin oxidoreductase</fullName>
    </recommendedName>
</protein>
<feature type="chain" id="PRO_5034292253" description="O-methylsterigmatocystin oxidoreductase" evidence="11">
    <location>
        <begin position="19"/>
        <end position="513"/>
    </location>
</feature>
<dbReference type="PRINTS" id="PR00385">
    <property type="entry name" value="P450"/>
</dbReference>
<sequence length="513" mass="58374">MSNKHLLICFATATGLLAYKYYKDKHGDELSLPPSPRSYPLIGHLLSLPNKFEHLGFMQIGEQLGSKLFSLTVFGTTIVVLNDRNDAVNLFDKRSAMYSDRTCSPMVQDPSLFDWADFGGIIGYGDRWRRFRRLMNPLLTKQAASTHHESQVQATRILVQRLLKGYKDTESSHKLEAEFVLSISATMFRSLYGYEVKSSSDPFATRAQKIVAHLSYSLQSSNYAVNTIPALRHLPDWLPGTGWKQEATKWRKEKDLLINEMYDIALENMKKDSSTHIIVANLRSQALKLGLTEKEADEDVKQVAITLVSASIETTVNTLLMFFLAMVLYPEVQKKAQQELDAVVGNDRLPAFEDRIQLDYIERIIQETLRWRPVAPFAIPHTCYRDDTYKGYHIPKGAILFGNVWAMTRDKTVYKDPETFDPDRFLDPSTPPSPVFGWGRRRCPGIHFAQSALFITIATILMTFNIGAAQDENGNEITPTGKLINSFVLTPEEYKFKITPRSTKRKELIRNNS</sequence>
<comment type="similarity">
    <text evidence="3 10">Belongs to the cytochrome P450 family.</text>
</comment>
<dbReference type="InterPro" id="IPR036396">
    <property type="entry name" value="Cyt_P450_sf"/>
</dbReference>
<keyword evidence="4 9" id="KW-0349">Heme</keyword>
<evidence type="ECO:0000256" key="11">
    <source>
        <dbReference type="SAM" id="SignalP"/>
    </source>
</evidence>
<dbReference type="Gene3D" id="1.10.630.10">
    <property type="entry name" value="Cytochrome P450"/>
    <property type="match status" value="1"/>
</dbReference>
<evidence type="ECO:0000256" key="1">
    <source>
        <dbReference type="ARBA" id="ARBA00001971"/>
    </source>
</evidence>
<dbReference type="PRINTS" id="PR00463">
    <property type="entry name" value="EP450I"/>
</dbReference>
<dbReference type="InterPro" id="IPR002401">
    <property type="entry name" value="Cyt_P450_E_grp-I"/>
</dbReference>
<dbReference type="GO" id="GO:0020037">
    <property type="term" value="F:heme binding"/>
    <property type="evidence" value="ECO:0007669"/>
    <property type="project" value="InterPro"/>
</dbReference>
<keyword evidence="8 10" id="KW-0503">Monooxygenase</keyword>
<dbReference type="InterPro" id="IPR001128">
    <property type="entry name" value="Cyt_P450"/>
</dbReference>
<reference evidence="12" key="1">
    <citation type="submission" date="2021-01" db="EMBL/GenBank/DDBJ databases">
        <authorList>
            <person name="Kaushik A."/>
        </authorList>
    </citation>
    <scope>NUCLEOTIDE SEQUENCE</scope>
    <source>
        <strain evidence="12">AG4-RS23</strain>
    </source>
</reference>